<keyword evidence="1" id="KW-0812">Transmembrane</keyword>
<feature type="transmembrane region" description="Helical" evidence="1">
    <location>
        <begin position="162"/>
        <end position="181"/>
    </location>
</feature>
<dbReference type="AlphaFoldDB" id="A0A0L6UA21"/>
<keyword evidence="1" id="KW-0472">Membrane</keyword>
<dbReference type="VEuPathDB" id="FungiDB:VP01_821g1"/>
<feature type="transmembrane region" description="Helical" evidence="1">
    <location>
        <begin position="229"/>
        <end position="248"/>
    </location>
</feature>
<dbReference type="EMBL" id="LAVV01013738">
    <property type="protein sequence ID" value="KNZ45346.1"/>
    <property type="molecule type" value="Genomic_DNA"/>
</dbReference>
<gene>
    <name evidence="2" type="ORF">VP01_821g1</name>
</gene>
<protein>
    <submittedName>
        <fullName evidence="2">Uncharacterized protein</fullName>
    </submittedName>
</protein>
<comment type="caution">
    <text evidence="2">The sequence shown here is derived from an EMBL/GenBank/DDBJ whole genome shotgun (WGS) entry which is preliminary data.</text>
</comment>
<feature type="transmembrane region" description="Helical" evidence="1">
    <location>
        <begin position="138"/>
        <end position="155"/>
    </location>
</feature>
<dbReference type="Proteomes" id="UP000037035">
    <property type="component" value="Unassembled WGS sequence"/>
</dbReference>
<name>A0A0L6UA21_9BASI</name>
<evidence type="ECO:0000313" key="3">
    <source>
        <dbReference type="Proteomes" id="UP000037035"/>
    </source>
</evidence>
<organism evidence="2 3">
    <name type="scientific">Puccinia sorghi</name>
    <dbReference type="NCBI Taxonomy" id="27349"/>
    <lineage>
        <taxon>Eukaryota</taxon>
        <taxon>Fungi</taxon>
        <taxon>Dikarya</taxon>
        <taxon>Basidiomycota</taxon>
        <taxon>Pucciniomycotina</taxon>
        <taxon>Pucciniomycetes</taxon>
        <taxon>Pucciniales</taxon>
        <taxon>Pucciniaceae</taxon>
        <taxon>Puccinia</taxon>
    </lineage>
</organism>
<keyword evidence="1" id="KW-1133">Transmembrane helix</keyword>
<evidence type="ECO:0000256" key="1">
    <source>
        <dbReference type="SAM" id="Phobius"/>
    </source>
</evidence>
<keyword evidence="3" id="KW-1185">Reference proteome</keyword>
<evidence type="ECO:0000313" key="2">
    <source>
        <dbReference type="EMBL" id="KNZ45346.1"/>
    </source>
</evidence>
<proteinExistence type="predicted"/>
<reference evidence="2 3" key="1">
    <citation type="submission" date="2015-08" db="EMBL/GenBank/DDBJ databases">
        <title>Next Generation Sequencing and Analysis of the Genome of Puccinia sorghi L Schw, the Causal Agent of Maize Common Rust.</title>
        <authorList>
            <person name="Rochi L."/>
            <person name="Burguener G."/>
            <person name="Darino M."/>
            <person name="Turjanski A."/>
            <person name="Kreff E."/>
            <person name="Dieguez M.J."/>
            <person name="Sacco F."/>
        </authorList>
    </citation>
    <scope>NUCLEOTIDE SEQUENCE [LARGE SCALE GENOMIC DNA]</scope>
    <source>
        <strain evidence="2 3">RO10H11247</strain>
    </source>
</reference>
<accession>A0A0L6UA21</accession>
<sequence>MAHIGMQKHEAQTLITKYGDMGKPPEIQKSHTQKAKMAKTFFQHILKCCVTGSYEFFETPNFISSFVLKNLIKNVSNIPPIERSLFSFFVDSSSKRPCFPIAQMIFISFLIIQCVQFHNWLSEEDQFQLSIPIKTKKLHIILHLFFTSLVFKMILHTQLSWDFITVAVCAWKMTSAAHFVGVSNMTKSTIKISQLEFSTKFHFWGFLSSLNAFSWFSKWCIFEYQDFSFILILFYIIVCIVSLNYPAFSIHVQYMRCGVVVFRTNQNHQNQHHRTPSTLTAKYFCKTQLCWLNELEKEKRWFHKQFNQRINLIITLRMLVLMESSKTLCHFQNNTDLTAHSSLSFDCRIYKNNKKKNPLPYSSSLQPVYFSYSILEMHSIKTHIFFPAATLQAQDHMIAELIPMEQRIIQPYSLPIVDTLNIGFFAAIYLLYELIARWNQQWTSYATHSFSLFLPPFRSNFPPAKLSQIPRITKKPSLTWNLIHTTSKAKAQSKLIPSRIWQMMMQSRILVIVNEEDKNETSQVDQGPGSRKIYNVTYVTLMLATSF</sequence>